<gene>
    <name evidence="3" type="ORF">BMF81_04762</name>
</gene>
<dbReference type="InterPro" id="IPR005498">
    <property type="entry name" value="T4SS_VirB10/TraB/TrbI"/>
</dbReference>
<feature type="region of interest" description="Disordered" evidence="1">
    <location>
        <begin position="234"/>
        <end position="273"/>
    </location>
</feature>
<dbReference type="GeneID" id="78019954"/>
<dbReference type="KEGG" id="nsp:BMF81_04762"/>
<accession>A0A2S0QBS8</accession>
<keyword evidence="2" id="KW-1133">Transmembrane helix</keyword>
<keyword evidence="3" id="KW-0614">Plasmid</keyword>
<dbReference type="AlphaFoldDB" id="A0A2S0QBS8"/>
<keyword evidence="2" id="KW-0472">Membrane</keyword>
<sequence>MTNNLNFPDEGNPSIVDSILNIDEVEDVSTNSENIDIEEDEDPAENVTIHNFTTSPWSKLGIVGFFFGTGFFVVFLFFSGILRGSSQAKNEEIPSKIPEETLARIENNNGDIFAQAALGKQESELQKINQKPTPEESKNSSEATPEPRNPPEPTTPPNPSPSPTPTPVNRSAQREVSESVRPLPPPTSQLQPRKVSVSPAPLPSPAPDPIAELNRLRNVGSFGNIAYANNLSPTGTIPRRTLTRDNSDPAVQDSNFASPTGGNRQNTRNTASTRIERIEPRWQANQRNRQTSTEVADFRIASVKNLSLLGQILNERRNRYLVVGEFASGTLVTPLVKEQSTDRNQQVSEDGRRYVARLTEDLKDNEGNVAIASGSLMALEILSVDGASYAQVQVTSIIRDNTEYPISAGAITVQGDGGRPLIAQQYKDKGGEIAQYDITVGLVSGLGKVGEIINQPDIQDEVEDELLDGTIRRRTRVNNSRRNIGGAVLEGAFGSLSDIIGRRAETSTREILARPNVWYIPSNTKITFLVNRTLELP</sequence>
<reference evidence="3 4" key="1">
    <citation type="submission" date="2017-03" db="EMBL/GenBank/DDBJ databases">
        <title>Comparative genomics of the toxic Baltic Sea cyanobacteria Nodularia spumigena UHCC 0039 and its response on varying salinity.</title>
        <authorList>
            <person name="Teikari J.E."/>
        </authorList>
    </citation>
    <scope>NUCLEOTIDE SEQUENCE [LARGE SCALE GENOMIC DNA]</scope>
    <source>
        <strain evidence="3 4">UHCC 0039</strain>
        <plasmid evidence="4">puhcc0039a</plasmid>
    </source>
</reference>
<feature type="compositionally biased region" description="Polar residues" evidence="1">
    <location>
        <begin position="252"/>
        <end position="273"/>
    </location>
</feature>
<evidence type="ECO:0000256" key="1">
    <source>
        <dbReference type="SAM" id="MobiDB-lite"/>
    </source>
</evidence>
<proteinExistence type="predicted"/>
<protein>
    <recommendedName>
        <fullName evidence="5">Bacterial conjugation TrbI-like protein</fullName>
    </recommendedName>
</protein>
<evidence type="ECO:0000313" key="3">
    <source>
        <dbReference type="EMBL" id="AVZ31740.1"/>
    </source>
</evidence>
<geneLocation type="plasmid" evidence="4">
    <name>puhcc0039a</name>
</geneLocation>
<dbReference type="RefSeq" id="WP_107807089.1">
    <property type="nucleotide sequence ID" value="NZ_CAWNZE010000002.1"/>
</dbReference>
<dbReference type="Proteomes" id="UP000244056">
    <property type="component" value="Plasmid pUHCC0039a"/>
</dbReference>
<evidence type="ECO:0008006" key="5">
    <source>
        <dbReference type="Google" id="ProtNLM"/>
    </source>
</evidence>
<feature type="compositionally biased region" description="Pro residues" evidence="1">
    <location>
        <begin position="147"/>
        <end position="166"/>
    </location>
</feature>
<feature type="region of interest" description="Disordered" evidence="1">
    <location>
        <begin position="119"/>
        <end position="211"/>
    </location>
</feature>
<organism evidence="3 4">
    <name type="scientific">Nodularia spumigena UHCC 0039</name>
    <dbReference type="NCBI Taxonomy" id="1914872"/>
    <lineage>
        <taxon>Bacteria</taxon>
        <taxon>Bacillati</taxon>
        <taxon>Cyanobacteriota</taxon>
        <taxon>Cyanophyceae</taxon>
        <taxon>Nostocales</taxon>
        <taxon>Nodulariaceae</taxon>
        <taxon>Nodularia</taxon>
    </lineage>
</organism>
<evidence type="ECO:0000256" key="2">
    <source>
        <dbReference type="SAM" id="Phobius"/>
    </source>
</evidence>
<evidence type="ECO:0000313" key="4">
    <source>
        <dbReference type="Proteomes" id="UP000244056"/>
    </source>
</evidence>
<dbReference type="Pfam" id="PF03743">
    <property type="entry name" value="TrbI"/>
    <property type="match status" value="1"/>
</dbReference>
<keyword evidence="2" id="KW-0812">Transmembrane</keyword>
<dbReference type="EMBL" id="CP020115">
    <property type="protein sequence ID" value="AVZ31740.1"/>
    <property type="molecule type" value="Genomic_DNA"/>
</dbReference>
<name>A0A2S0QBS8_NODSP</name>
<feature type="transmembrane region" description="Helical" evidence="2">
    <location>
        <begin position="60"/>
        <end position="82"/>
    </location>
</feature>